<sequence length="366" mass="40583">MKLLNNKTLLLLFILWSLLVNFSFGYAVRPGYAVALALILIVMAKFSPVAAKITLTIVTVIAAVYLPVAVKYGPPSLNTVAAARYTSLAESAEFLGMLPAGSIILSFVLFLIAILCMLIAKQAKHIKNRLATIYIALTVAVISFNPAHSYIKHGDISQADIKFSPYRFVYDIYRPYKIITQQEKISASLLAMPDTWQPTTQTSPYDTFILVIGESVRQDYMNAYGFSLNNTPFMSQANGILFDHYHSASFATVPSLVASFYLAQNGHVEYNNSFIRLAKKAGYKTFWLSNQGRFGLYDGPVADVGKQADVSHFVKKGDSNDHNYYPDSALLPTIQDAAIRPGTKETYRHSPDWFPSGILCKNGRTL</sequence>
<feature type="transmembrane region" description="Helical" evidence="2">
    <location>
        <begin position="94"/>
        <end position="119"/>
    </location>
</feature>
<dbReference type="Proteomes" id="UP000307968">
    <property type="component" value="Chromosome"/>
</dbReference>
<dbReference type="InterPro" id="IPR040423">
    <property type="entry name" value="PEA_transferase"/>
</dbReference>
<keyword evidence="2" id="KW-1133">Transmembrane helix</keyword>
<feature type="domain" description="Sulfatase N-terminal" evidence="3">
    <location>
        <begin position="207"/>
        <end position="337"/>
    </location>
</feature>
<reference evidence="4 5" key="1">
    <citation type="submission" date="2019-05" db="EMBL/GenBank/DDBJ databases">
        <authorList>
            <consortium name="Pathogen Informatics"/>
        </authorList>
    </citation>
    <scope>NUCLEOTIDE SEQUENCE [LARGE SCALE GENOMIC DNA]</scope>
    <source>
        <strain evidence="4 5">NCTC12971</strain>
    </source>
</reference>
<dbReference type="GO" id="GO:0005886">
    <property type="term" value="C:plasma membrane"/>
    <property type="evidence" value="ECO:0007669"/>
    <property type="project" value="UniProtKB-SubCell"/>
</dbReference>
<dbReference type="SUPFAM" id="SSF53649">
    <property type="entry name" value="Alkaline phosphatase-like"/>
    <property type="match status" value="1"/>
</dbReference>
<keyword evidence="2" id="KW-0812">Transmembrane</keyword>
<gene>
    <name evidence="4" type="primary">ybiP_1</name>
    <name evidence="4" type="ORF">NCTC12971_03441</name>
</gene>
<dbReference type="AlphaFoldDB" id="A0A4V6JI56"/>
<dbReference type="EMBL" id="LR590463">
    <property type="protein sequence ID" value="VTP63963.1"/>
    <property type="molecule type" value="Genomic_DNA"/>
</dbReference>
<keyword evidence="4" id="KW-0808">Transferase</keyword>
<dbReference type="GO" id="GO:0016776">
    <property type="term" value="F:phosphotransferase activity, phosphate group as acceptor"/>
    <property type="evidence" value="ECO:0007669"/>
    <property type="project" value="TreeGrafter"/>
</dbReference>
<proteinExistence type="inferred from homology"/>
<name>A0A4V6JI56_SERRU</name>
<dbReference type="PANTHER" id="PTHR30443">
    <property type="entry name" value="INNER MEMBRANE PROTEIN"/>
    <property type="match status" value="1"/>
</dbReference>
<dbReference type="GO" id="GO:0009244">
    <property type="term" value="P:lipopolysaccharide core region biosynthetic process"/>
    <property type="evidence" value="ECO:0007669"/>
    <property type="project" value="TreeGrafter"/>
</dbReference>
<feature type="transmembrane region" description="Helical" evidence="2">
    <location>
        <begin position="131"/>
        <end position="151"/>
    </location>
</feature>
<keyword evidence="2" id="KW-0472">Membrane</keyword>
<dbReference type="EC" id="2.7.-.-" evidence="4"/>
<evidence type="ECO:0000313" key="4">
    <source>
        <dbReference type="EMBL" id="VTP63963.1"/>
    </source>
</evidence>
<organism evidence="4 5">
    <name type="scientific">Serratia rubidaea</name>
    <name type="common">Serratia marinorubra</name>
    <dbReference type="NCBI Taxonomy" id="61652"/>
    <lineage>
        <taxon>Bacteria</taxon>
        <taxon>Pseudomonadati</taxon>
        <taxon>Pseudomonadota</taxon>
        <taxon>Gammaproteobacteria</taxon>
        <taxon>Enterobacterales</taxon>
        <taxon>Yersiniaceae</taxon>
        <taxon>Serratia</taxon>
    </lineage>
</organism>
<dbReference type="Pfam" id="PF00884">
    <property type="entry name" value="Sulfatase"/>
    <property type="match status" value="1"/>
</dbReference>
<feature type="transmembrane region" description="Helical" evidence="2">
    <location>
        <begin position="55"/>
        <end position="74"/>
    </location>
</feature>
<dbReference type="PANTHER" id="PTHR30443:SF4">
    <property type="entry name" value="PHOSPHOETHANOLAMINE TRANSFERASE OPGE-RELATED"/>
    <property type="match status" value="1"/>
</dbReference>
<evidence type="ECO:0000256" key="1">
    <source>
        <dbReference type="ARBA" id="ARBA00038481"/>
    </source>
</evidence>
<dbReference type="InterPro" id="IPR000917">
    <property type="entry name" value="Sulfatase_N"/>
</dbReference>
<evidence type="ECO:0000313" key="5">
    <source>
        <dbReference type="Proteomes" id="UP000307968"/>
    </source>
</evidence>
<accession>A0A4V6JI56</accession>
<dbReference type="InterPro" id="IPR017850">
    <property type="entry name" value="Alkaline_phosphatase_core_sf"/>
</dbReference>
<dbReference type="Gene3D" id="3.40.720.10">
    <property type="entry name" value="Alkaline Phosphatase, subunit A"/>
    <property type="match status" value="1"/>
</dbReference>
<protein>
    <submittedName>
        <fullName evidence="4">Phosphoethanolamine transferase ybiP</fullName>
        <ecNumber evidence="4">2.7.-.-</ecNumber>
    </submittedName>
</protein>
<evidence type="ECO:0000259" key="3">
    <source>
        <dbReference type="Pfam" id="PF00884"/>
    </source>
</evidence>
<evidence type="ECO:0000256" key="2">
    <source>
        <dbReference type="SAM" id="Phobius"/>
    </source>
</evidence>
<comment type="similarity">
    <text evidence="1">Belongs to the phosphoethanolamine transferase family.</text>
</comment>